<keyword evidence="4" id="KW-1185">Reference proteome</keyword>
<dbReference type="GO" id="GO:0043386">
    <property type="term" value="P:mycotoxin biosynthetic process"/>
    <property type="evidence" value="ECO:0007669"/>
    <property type="project" value="InterPro"/>
</dbReference>
<evidence type="ECO:0000256" key="1">
    <source>
        <dbReference type="ARBA" id="ARBA00035112"/>
    </source>
</evidence>
<reference evidence="3" key="1">
    <citation type="journal article" date="2023" name="Access Microbiol">
        <title>De-novo genome assembly for Akanthomyces muscarius, a biocontrol agent of insect agricultural pests.</title>
        <authorList>
            <person name="Erdos Z."/>
            <person name="Studholme D.J."/>
            <person name="Raymond B."/>
            <person name="Sharma M."/>
        </authorList>
    </citation>
    <scope>NUCLEOTIDE SEQUENCE</scope>
    <source>
        <strain evidence="3">Ve6</strain>
    </source>
</reference>
<comment type="similarity">
    <text evidence="1">Belongs to the ustYa family.</text>
</comment>
<gene>
    <name evidence="3" type="ORF">LMH87_010561</name>
</gene>
<keyword evidence="2" id="KW-1133">Transmembrane helix</keyword>
<dbReference type="InterPro" id="IPR021765">
    <property type="entry name" value="UstYa-like"/>
</dbReference>
<dbReference type="GeneID" id="80897720"/>
<dbReference type="Pfam" id="PF11807">
    <property type="entry name" value="UstYa"/>
    <property type="match status" value="1"/>
</dbReference>
<dbReference type="PANTHER" id="PTHR33365:SF14">
    <property type="entry name" value="TAT PATHWAY SIGNAL SEQUENCE"/>
    <property type="match status" value="1"/>
</dbReference>
<dbReference type="EMBL" id="JAJHUN010000008">
    <property type="protein sequence ID" value="KAJ4154098.1"/>
    <property type="molecule type" value="Genomic_DNA"/>
</dbReference>
<evidence type="ECO:0000256" key="2">
    <source>
        <dbReference type="SAM" id="Phobius"/>
    </source>
</evidence>
<keyword evidence="2" id="KW-0812">Transmembrane</keyword>
<evidence type="ECO:0008006" key="5">
    <source>
        <dbReference type="Google" id="ProtNLM"/>
    </source>
</evidence>
<keyword evidence="2" id="KW-0472">Membrane</keyword>
<feature type="transmembrane region" description="Helical" evidence="2">
    <location>
        <begin position="57"/>
        <end position="79"/>
    </location>
</feature>
<dbReference type="PANTHER" id="PTHR33365">
    <property type="entry name" value="YALI0B05434P"/>
    <property type="match status" value="1"/>
</dbReference>
<dbReference type="AlphaFoldDB" id="A0A9W8QDJ3"/>
<evidence type="ECO:0000313" key="3">
    <source>
        <dbReference type="EMBL" id="KAJ4154098.1"/>
    </source>
</evidence>
<sequence>MRSSRIKSVLGTSAAVSLQSYTKLASDDLPSAEHKPFGKKAECYRPDNLSRIWRKVAIVNIALLAISLGCLALSAHLVLTTQAIDGSRILREKTFYSPPLDSLTPTWGVSEVVTKHLSSNGSVLRQDPSPHVDTAWHRFADMGVIGLTEEQVIKLGKDTAVTVKAPPSWGVGNATYLAQIDAVHLAHCLNSMRQSLHYNFDYYHPNGIPNVYAAHLMHCQEALAKWLMCQPSMDLFTFNWVEGHEGPFPDFDMTRKCWNYDQLLEWQDEHRVQTINTAEWSAMVAPKGTKRRPSPILFKESLSRTAFNGKGS</sequence>
<dbReference type="KEGG" id="amus:LMH87_010561"/>
<protein>
    <recommendedName>
        <fullName evidence="5">Tat pathway signal sequence</fullName>
    </recommendedName>
</protein>
<evidence type="ECO:0000313" key="4">
    <source>
        <dbReference type="Proteomes" id="UP001144673"/>
    </source>
</evidence>
<comment type="caution">
    <text evidence="3">The sequence shown here is derived from an EMBL/GenBank/DDBJ whole genome shotgun (WGS) entry which is preliminary data.</text>
</comment>
<dbReference type="RefSeq" id="XP_056054756.1">
    <property type="nucleotide sequence ID" value="XM_056197736.1"/>
</dbReference>
<name>A0A9W8QDJ3_AKAMU</name>
<accession>A0A9W8QDJ3</accession>
<proteinExistence type="inferred from homology"/>
<organism evidence="3 4">
    <name type="scientific">Akanthomyces muscarius</name>
    <name type="common">Entomopathogenic fungus</name>
    <name type="synonym">Lecanicillium muscarium</name>
    <dbReference type="NCBI Taxonomy" id="2231603"/>
    <lineage>
        <taxon>Eukaryota</taxon>
        <taxon>Fungi</taxon>
        <taxon>Dikarya</taxon>
        <taxon>Ascomycota</taxon>
        <taxon>Pezizomycotina</taxon>
        <taxon>Sordariomycetes</taxon>
        <taxon>Hypocreomycetidae</taxon>
        <taxon>Hypocreales</taxon>
        <taxon>Cordycipitaceae</taxon>
        <taxon>Akanthomyces</taxon>
    </lineage>
</organism>
<dbReference type="Proteomes" id="UP001144673">
    <property type="component" value="Chromosome 5"/>
</dbReference>